<sequence>MDKPQQGKTKWKEVISQPDAITTKKLSLIQMHLF</sequence>
<name>A0A3B0WQZ9_9ZZZZ</name>
<dbReference type="AlphaFoldDB" id="A0A3B0WQZ9"/>
<organism evidence="1">
    <name type="scientific">hydrothermal vent metagenome</name>
    <dbReference type="NCBI Taxonomy" id="652676"/>
    <lineage>
        <taxon>unclassified sequences</taxon>
        <taxon>metagenomes</taxon>
        <taxon>ecological metagenomes</taxon>
    </lineage>
</organism>
<gene>
    <name evidence="1" type="ORF">MNBD_GAMMA08-200</name>
</gene>
<accession>A0A3B0WQZ9</accession>
<reference evidence="1" key="1">
    <citation type="submission" date="2018-06" db="EMBL/GenBank/DDBJ databases">
        <authorList>
            <person name="Zhirakovskaya E."/>
        </authorList>
    </citation>
    <scope>NUCLEOTIDE SEQUENCE</scope>
</reference>
<proteinExistence type="predicted"/>
<evidence type="ECO:0000313" key="1">
    <source>
        <dbReference type="EMBL" id="VAW58415.1"/>
    </source>
</evidence>
<dbReference type="EMBL" id="UOFH01000009">
    <property type="protein sequence ID" value="VAW58415.1"/>
    <property type="molecule type" value="Genomic_DNA"/>
</dbReference>
<protein>
    <submittedName>
        <fullName evidence="1">Uncharacterized protein</fullName>
    </submittedName>
</protein>